<feature type="domain" description="FAD dependent oxidoreductase" evidence="2">
    <location>
        <begin position="6"/>
        <end position="353"/>
    </location>
</feature>
<dbReference type="PANTHER" id="PTHR13847">
    <property type="entry name" value="SARCOSINE DEHYDROGENASE-RELATED"/>
    <property type="match status" value="1"/>
</dbReference>
<accession>A0A931EUE3</accession>
<keyword evidence="1" id="KW-0560">Oxidoreductase</keyword>
<dbReference type="SUPFAM" id="SSF54373">
    <property type="entry name" value="FAD-linked reductases, C-terminal domain"/>
    <property type="match status" value="1"/>
</dbReference>
<sequence>MVGDSRIVIVGGGIIGVSIAYHLAVLGHGDVVVLERGRLGEGTTARGTGGIRQQFSSRVNIELSRGSVEFFGRFEEATGQPLDFRRHGYLFLIDDEAAAAELSAAVALQNELGVPAELLAPEAVSGIFPEVRTDDLVAAAYCPTDGSASPQDAVRGFASAARRAGVTFREATEVRGLEKDADGGVTGVSLADGTTLGADAVVIATGPEAARARTVFGVDLAVSPRRRQAFAVGPMPWMNPSLPFTVDLASGGYFHPEFSGGIVGGTDRDVPPGFDTAVDWDRLEILIKALTKRIPAMGDSAVTRGWAGVREMTPDDHALVGPIGAVRGLWVAAGFSGHGFMHSPAIGESVAAWLLHGSPIIDLSALDPDRFSGGVPSEESFTF</sequence>
<evidence type="ECO:0000256" key="1">
    <source>
        <dbReference type="ARBA" id="ARBA00023002"/>
    </source>
</evidence>
<protein>
    <submittedName>
        <fullName evidence="3">FAD-binding oxidoreductase</fullName>
    </submittedName>
</protein>
<dbReference type="Proteomes" id="UP000605361">
    <property type="component" value="Unassembled WGS sequence"/>
</dbReference>
<evidence type="ECO:0000313" key="4">
    <source>
        <dbReference type="Proteomes" id="UP000605361"/>
    </source>
</evidence>
<organism evidence="3 4">
    <name type="scientific">Nonomuraea cypriaca</name>
    <dbReference type="NCBI Taxonomy" id="1187855"/>
    <lineage>
        <taxon>Bacteria</taxon>
        <taxon>Bacillati</taxon>
        <taxon>Actinomycetota</taxon>
        <taxon>Actinomycetes</taxon>
        <taxon>Streptosporangiales</taxon>
        <taxon>Streptosporangiaceae</taxon>
        <taxon>Nonomuraea</taxon>
    </lineage>
</organism>
<name>A0A931EUE3_9ACTN</name>
<dbReference type="Pfam" id="PF01266">
    <property type="entry name" value="DAO"/>
    <property type="match status" value="1"/>
</dbReference>
<dbReference type="AlphaFoldDB" id="A0A931EUE3"/>
<evidence type="ECO:0000313" key="3">
    <source>
        <dbReference type="EMBL" id="MBF8184414.1"/>
    </source>
</evidence>
<dbReference type="EMBL" id="JADOGI010000002">
    <property type="protein sequence ID" value="MBF8184414.1"/>
    <property type="molecule type" value="Genomic_DNA"/>
</dbReference>
<keyword evidence="4" id="KW-1185">Reference proteome</keyword>
<reference evidence="3" key="1">
    <citation type="submission" date="2020-11" db="EMBL/GenBank/DDBJ databases">
        <title>Whole-genome analyses of Nonomuraea sp. K274.</title>
        <authorList>
            <person name="Veyisoglu A."/>
        </authorList>
    </citation>
    <scope>NUCLEOTIDE SEQUENCE</scope>
    <source>
        <strain evidence="3">K274</strain>
    </source>
</reference>
<dbReference type="GO" id="GO:0016491">
    <property type="term" value="F:oxidoreductase activity"/>
    <property type="evidence" value="ECO:0007669"/>
    <property type="project" value="UniProtKB-KW"/>
</dbReference>
<gene>
    <name evidence="3" type="ORF">ITP53_01355</name>
</gene>
<dbReference type="InterPro" id="IPR006076">
    <property type="entry name" value="FAD-dep_OxRdtase"/>
</dbReference>
<dbReference type="SUPFAM" id="SSF51905">
    <property type="entry name" value="FAD/NAD(P)-binding domain"/>
    <property type="match status" value="1"/>
</dbReference>
<dbReference type="Gene3D" id="3.50.50.60">
    <property type="entry name" value="FAD/NAD(P)-binding domain"/>
    <property type="match status" value="1"/>
</dbReference>
<comment type="caution">
    <text evidence="3">The sequence shown here is derived from an EMBL/GenBank/DDBJ whole genome shotgun (WGS) entry which is preliminary data.</text>
</comment>
<evidence type="ECO:0000259" key="2">
    <source>
        <dbReference type="Pfam" id="PF01266"/>
    </source>
</evidence>
<dbReference type="GO" id="GO:0005737">
    <property type="term" value="C:cytoplasm"/>
    <property type="evidence" value="ECO:0007669"/>
    <property type="project" value="TreeGrafter"/>
</dbReference>
<dbReference type="Gene3D" id="3.30.9.10">
    <property type="entry name" value="D-Amino Acid Oxidase, subunit A, domain 2"/>
    <property type="match status" value="1"/>
</dbReference>
<proteinExistence type="predicted"/>
<dbReference type="PANTHER" id="PTHR13847:SF287">
    <property type="entry name" value="FAD-DEPENDENT OXIDOREDUCTASE DOMAIN-CONTAINING PROTEIN 1"/>
    <property type="match status" value="1"/>
</dbReference>
<dbReference type="InterPro" id="IPR036188">
    <property type="entry name" value="FAD/NAD-bd_sf"/>
</dbReference>